<organism evidence="2 3">
    <name type="scientific">Hydra vulgaris</name>
    <name type="common">Hydra</name>
    <name type="synonym">Hydra attenuata</name>
    <dbReference type="NCBI Taxonomy" id="6087"/>
    <lineage>
        <taxon>Eukaryota</taxon>
        <taxon>Metazoa</taxon>
        <taxon>Cnidaria</taxon>
        <taxon>Hydrozoa</taxon>
        <taxon>Hydroidolina</taxon>
        <taxon>Anthoathecata</taxon>
        <taxon>Aplanulata</taxon>
        <taxon>Hydridae</taxon>
        <taxon>Hydra</taxon>
    </lineage>
</organism>
<name>A0ABM4CAL4_HYDVU</name>
<protein>
    <submittedName>
        <fullName evidence="3">Uncharacterized protein LOC136083236</fullName>
    </submittedName>
</protein>
<dbReference type="GeneID" id="136083236"/>
<evidence type="ECO:0000313" key="3">
    <source>
        <dbReference type="RefSeq" id="XP_065658709.1"/>
    </source>
</evidence>
<evidence type="ECO:0000313" key="2">
    <source>
        <dbReference type="Proteomes" id="UP001652625"/>
    </source>
</evidence>
<evidence type="ECO:0000259" key="1">
    <source>
        <dbReference type="Pfam" id="PF07727"/>
    </source>
</evidence>
<reference evidence="3" key="1">
    <citation type="submission" date="2025-08" db="UniProtKB">
        <authorList>
            <consortium name="RefSeq"/>
        </authorList>
    </citation>
    <scope>IDENTIFICATION</scope>
</reference>
<dbReference type="Pfam" id="PF07727">
    <property type="entry name" value="RVT_2"/>
    <property type="match status" value="1"/>
</dbReference>
<dbReference type="InterPro" id="IPR013103">
    <property type="entry name" value="RVT_2"/>
</dbReference>
<sequence length="131" mass="15224">MILVWVDNIIIAANSNELLTKIKKKLNKRFKIKDSGPLTSFLGIQFKSTGYYITMNQSDYLQNVLQKFDFDNCKPRSTPCEQVAKSYHNQESIKSNDSEIQQYRQMIGSDMYVTRFKLCCYKIISASIKTK</sequence>
<accession>A0ABM4CAL4</accession>
<proteinExistence type="predicted"/>
<gene>
    <name evidence="3" type="primary">LOC136083236</name>
</gene>
<keyword evidence="2" id="KW-1185">Reference proteome</keyword>
<dbReference type="RefSeq" id="XP_065658709.1">
    <property type="nucleotide sequence ID" value="XM_065802637.1"/>
</dbReference>
<dbReference type="Proteomes" id="UP001652625">
    <property type="component" value="Chromosome 08"/>
</dbReference>
<feature type="domain" description="Reverse transcriptase Ty1/copia-type" evidence="1">
    <location>
        <begin position="2"/>
        <end position="81"/>
    </location>
</feature>